<dbReference type="PANTHER" id="PTHR45942">
    <property type="entry name" value="PROTEIN PHOSPATASE 3 REGULATORY SUBUNIT B ALPHA ISOFORM TYPE 1"/>
    <property type="match status" value="1"/>
</dbReference>
<dbReference type="InterPro" id="IPR002048">
    <property type="entry name" value="EF_hand_dom"/>
</dbReference>
<dbReference type="VEuPathDB" id="VectorBase:AALB20_030308"/>
<accession>A0A182F6C9</accession>
<reference evidence="4" key="2">
    <citation type="submission" date="2022-08" db="UniProtKB">
        <authorList>
            <consortium name="EnsemblMetazoa"/>
        </authorList>
    </citation>
    <scope>IDENTIFICATION</scope>
    <source>
        <strain evidence="4">STECLA/ALBI9_A</strain>
    </source>
</reference>
<dbReference type="Pfam" id="PF13499">
    <property type="entry name" value="EF-hand_7"/>
    <property type="match status" value="1"/>
</dbReference>
<dbReference type="SMART" id="SM00054">
    <property type="entry name" value="EFh"/>
    <property type="match status" value="1"/>
</dbReference>
<dbReference type="PROSITE" id="PS50222">
    <property type="entry name" value="EF_HAND_2"/>
    <property type="match status" value="1"/>
</dbReference>
<evidence type="ECO:0000256" key="1">
    <source>
        <dbReference type="ARBA" id="ARBA00022723"/>
    </source>
</evidence>
<dbReference type="InterPro" id="IPR011992">
    <property type="entry name" value="EF-hand-dom_pair"/>
</dbReference>
<dbReference type="PRINTS" id="PR00450">
    <property type="entry name" value="RECOVERIN"/>
</dbReference>
<organism evidence="4 5">
    <name type="scientific">Anopheles albimanus</name>
    <name type="common">New world malaria mosquito</name>
    <dbReference type="NCBI Taxonomy" id="7167"/>
    <lineage>
        <taxon>Eukaryota</taxon>
        <taxon>Metazoa</taxon>
        <taxon>Ecdysozoa</taxon>
        <taxon>Arthropoda</taxon>
        <taxon>Hexapoda</taxon>
        <taxon>Insecta</taxon>
        <taxon>Pterygota</taxon>
        <taxon>Neoptera</taxon>
        <taxon>Endopterygota</taxon>
        <taxon>Diptera</taxon>
        <taxon>Nematocera</taxon>
        <taxon>Culicoidea</taxon>
        <taxon>Culicidae</taxon>
        <taxon>Anophelinae</taxon>
        <taxon>Anopheles</taxon>
    </lineage>
</organism>
<dbReference type="CDD" id="cd00051">
    <property type="entry name" value="EFh"/>
    <property type="match status" value="1"/>
</dbReference>
<dbReference type="STRING" id="7167.A0A182F6C9"/>
<dbReference type="InterPro" id="IPR018247">
    <property type="entry name" value="EF_Hand_1_Ca_BS"/>
</dbReference>
<dbReference type="SUPFAM" id="SSF47473">
    <property type="entry name" value="EF-hand"/>
    <property type="match status" value="1"/>
</dbReference>
<dbReference type="Proteomes" id="UP000069272">
    <property type="component" value="Chromosome 2L"/>
</dbReference>
<dbReference type="EnsemblMetazoa" id="AALB002030-RA">
    <property type="protein sequence ID" value="AALB002030-PA"/>
    <property type="gene ID" value="AALB002030"/>
</dbReference>
<keyword evidence="1" id="KW-0479">Metal-binding</keyword>
<dbReference type="Gene3D" id="1.10.238.10">
    <property type="entry name" value="EF-hand"/>
    <property type="match status" value="1"/>
</dbReference>
<dbReference type="PROSITE" id="PS00018">
    <property type="entry name" value="EF_HAND_1"/>
    <property type="match status" value="1"/>
</dbReference>
<keyword evidence="3" id="KW-0106">Calcium</keyword>
<proteinExistence type="predicted"/>
<dbReference type="AlphaFoldDB" id="A0A182F6C9"/>
<keyword evidence="5" id="KW-1185">Reference proteome</keyword>
<keyword evidence="2" id="KW-0677">Repeat</keyword>
<reference evidence="4 5" key="1">
    <citation type="journal article" date="2017" name="G3 (Bethesda)">
        <title>The Physical Genome Mapping of Anopheles albimanus Corrected Scaffold Misassemblies and Identified Interarm Rearrangements in Genus Anopheles.</title>
        <authorList>
            <person name="Artemov G.N."/>
            <person name="Peery A.N."/>
            <person name="Jiang X."/>
            <person name="Tu Z."/>
            <person name="Stegniy V.N."/>
            <person name="Sharakhova M.V."/>
            <person name="Sharakhov I.V."/>
        </authorList>
    </citation>
    <scope>NUCLEOTIDE SEQUENCE [LARGE SCALE GENOMIC DNA]</scope>
    <source>
        <strain evidence="4 5">ALBI9_A</strain>
    </source>
</reference>
<evidence type="ECO:0000313" key="5">
    <source>
        <dbReference type="Proteomes" id="UP000069272"/>
    </source>
</evidence>
<evidence type="ECO:0000256" key="2">
    <source>
        <dbReference type="ARBA" id="ARBA00022737"/>
    </source>
</evidence>
<dbReference type="VEuPathDB" id="VectorBase:AALB002030"/>
<protein>
    <submittedName>
        <fullName evidence="4">Uncharacterized protein</fullName>
    </submittedName>
</protein>
<evidence type="ECO:0000256" key="3">
    <source>
        <dbReference type="ARBA" id="ARBA00022837"/>
    </source>
</evidence>
<dbReference type="GO" id="GO:0005509">
    <property type="term" value="F:calcium ion binding"/>
    <property type="evidence" value="ECO:0007669"/>
    <property type="project" value="InterPro"/>
</dbReference>
<sequence length="146" mass="16633">MGILIVMPRSSSAVLEANPHSNLSHGVPNVVVKVKIRLLLPRTGFDKSSLERLEQLFIKTVGNEKEIRREEFKKIVTSKNPFFTERVFQIFDKDNSGSISLQEFIDAIHQFAGQSPEDKIKFLFKVYDLDGTGNIIQFDTLMHPDI</sequence>
<evidence type="ECO:0000313" key="4">
    <source>
        <dbReference type="EnsemblMetazoa" id="AALB002030-PA"/>
    </source>
</evidence>
<name>A0A182F6C9_ANOAL</name>